<gene>
    <name evidence="2" type="ORF">V5R04_05480</name>
</gene>
<feature type="transmembrane region" description="Helical" evidence="1">
    <location>
        <begin position="17"/>
        <end position="37"/>
    </location>
</feature>
<proteinExistence type="predicted"/>
<evidence type="ECO:0000313" key="2">
    <source>
        <dbReference type="EMBL" id="XBH22672.1"/>
    </source>
</evidence>
<dbReference type="Pfam" id="PF10990">
    <property type="entry name" value="DUF2809"/>
    <property type="match status" value="1"/>
</dbReference>
<organism evidence="2">
    <name type="scientific">Jonesiaceae bacterium BS-20</name>
    <dbReference type="NCBI Taxonomy" id="3120821"/>
    <lineage>
        <taxon>Bacteria</taxon>
        <taxon>Bacillati</taxon>
        <taxon>Actinomycetota</taxon>
        <taxon>Actinomycetes</taxon>
        <taxon>Micrococcales</taxon>
        <taxon>Jonesiaceae</taxon>
    </lineage>
</organism>
<protein>
    <submittedName>
        <fullName evidence="2">DUF2809 domain-containing protein</fullName>
    </submittedName>
</protein>
<feature type="transmembrane region" description="Helical" evidence="1">
    <location>
        <begin position="43"/>
        <end position="66"/>
    </location>
</feature>
<dbReference type="EMBL" id="CP146203">
    <property type="protein sequence ID" value="XBH22672.1"/>
    <property type="molecule type" value="Genomic_DNA"/>
</dbReference>
<feature type="transmembrane region" description="Helical" evidence="1">
    <location>
        <begin position="78"/>
        <end position="101"/>
    </location>
</feature>
<keyword evidence="1" id="KW-0472">Membrane</keyword>
<evidence type="ECO:0000256" key="1">
    <source>
        <dbReference type="SAM" id="Phobius"/>
    </source>
</evidence>
<reference evidence="2" key="1">
    <citation type="submission" date="2024-02" db="EMBL/GenBank/DDBJ databases">
        <title>Tomenella chthoni gen. nov. sp. nov., a member of the family Jonesiaceae isolated from bat guano.</title>
        <authorList>
            <person name="Miller S.L."/>
            <person name="King J."/>
            <person name="Sankaranarayanan K."/>
            <person name="Lawson P.A."/>
        </authorList>
    </citation>
    <scope>NUCLEOTIDE SEQUENCE</scope>
    <source>
        <strain evidence="2">BS-20</strain>
    </source>
</reference>
<dbReference type="InterPro" id="IPR021257">
    <property type="entry name" value="DUF2809"/>
</dbReference>
<accession>A0AAU7DX11</accession>
<sequence>MTTSGQLGVPERNRTRLVLLGCALAVILAGLLIRFGVPRLSASPLAGLLGDLGGSVLYAALWVILIRFVRPTMQRMPVALWAFGISAAIELLQLTAFPSLAVQKFAPLALLLGSTFNPLDLVGYALGAVLGVLLFGTIGAQKNRT</sequence>
<keyword evidence="1" id="KW-0812">Transmembrane</keyword>
<dbReference type="AlphaFoldDB" id="A0AAU7DX11"/>
<keyword evidence="1" id="KW-1133">Transmembrane helix</keyword>
<feature type="transmembrane region" description="Helical" evidence="1">
    <location>
        <begin position="121"/>
        <end position="140"/>
    </location>
</feature>
<name>A0AAU7DX11_9MICO</name>